<evidence type="ECO:0000313" key="7">
    <source>
        <dbReference type="EMBL" id="CAG7820876.1"/>
    </source>
</evidence>
<reference evidence="7" key="1">
    <citation type="submission" date="2021-06" db="EMBL/GenBank/DDBJ databases">
        <authorList>
            <person name="Hodson N. C."/>
            <person name="Mongue J. A."/>
            <person name="Jaron S. K."/>
        </authorList>
    </citation>
    <scope>NUCLEOTIDE SEQUENCE</scope>
</reference>
<dbReference type="Proteomes" id="UP000708208">
    <property type="component" value="Unassembled WGS sequence"/>
</dbReference>
<dbReference type="AlphaFoldDB" id="A0A8J2KMX9"/>
<evidence type="ECO:0000256" key="3">
    <source>
        <dbReference type="ARBA" id="ARBA00022692"/>
    </source>
</evidence>
<evidence type="ECO:0000313" key="8">
    <source>
        <dbReference type="Proteomes" id="UP000708208"/>
    </source>
</evidence>
<dbReference type="InterPro" id="IPR013604">
    <property type="entry name" value="7TM_chemorcpt"/>
</dbReference>
<protein>
    <recommendedName>
        <fullName evidence="9">Gustatory receptor</fullName>
    </recommendedName>
</protein>
<evidence type="ECO:0000256" key="4">
    <source>
        <dbReference type="ARBA" id="ARBA00022989"/>
    </source>
</evidence>
<gene>
    <name evidence="7" type="ORF">AFUS01_LOCUS31247</name>
</gene>
<accession>A0A8J2KMX9</accession>
<keyword evidence="8" id="KW-1185">Reference proteome</keyword>
<keyword evidence="3 6" id="KW-0812">Transmembrane</keyword>
<feature type="transmembrane region" description="Helical" evidence="6">
    <location>
        <begin position="297"/>
        <end position="314"/>
    </location>
</feature>
<dbReference type="OrthoDB" id="6366728at2759"/>
<dbReference type="Pfam" id="PF08395">
    <property type="entry name" value="7tm_7"/>
    <property type="match status" value="1"/>
</dbReference>
<keyword evidence="4 6" id="KW-1133">Transmembrane helix</keyword>
<feature type="transmembrane region" description="Helical" evidence="6">
    <location>
        <begin position="133"/>
        <end position="159"/>
    </location>
</feature>
<dbReference type="GO" id="GO:0005886">
    <property type="term" value="C:plasma membrane"/>
    <property type="evidence" value="ECO:0007669"/>
    <property type="project" value="UniProtKB-SubCell"/>
</dbReference>
<comment type="caution">
    <text evidence="7">The sequence shown here is derived from an EMBL/GenBank/DDBJ whole genome shotgun (WGS) entry which is preliminary data.</text>
</comment>
<evidence type="ECO:0008006" key="9">
    <source>
        <dbReference type="Google" id="ProtNLM"/>
    </source>
</evidence>
<organism evidence="7 8">
    <name type="scientific">Allacma fusca</name>
    <dbReference type="NCBI Taxonomy" id="39272"/>
    <lineage>
        <taxon>Eukaryota</taxon>
        <taxon>Metazoa</taxon>
        <taxon>Ecdysozoa</taxon>
        <taxon>Arthropoda</taxon>
        <taxon>Hexapoda</taxon>
        <taxon>Collembola</taxon>
        <taxon>Symphypleona</taxon>
        <taxon>Sminthuridae</taxon>
        <taxon>Allacma</taxon>
    </lineage>
</organism>
<evidence type="ECO:0000256" key="1">
    <source>
        <dbReference type="ARBA" id="ARBA00004651"/>
    </source>
</evidence>
<dbReference type="EMBL" id="CAJVCH010492963">
    <property type="protein sequence ID" value="CAG7820876.1"/>
    <property type="molecule type" value="Genomic_DNA"/>
</dbReference>
<dbReference type="GO" id="GO:0050909">
    <property type="term" value="P:sensory perception of taste"/>
    <property type="evidence" value="ECO:0007669"/>
    <property type="project" value="InterPro"/>
</dbReference>
<feature type="transmembrane region" description="Helical" evidence="6">
    <location>
        <begin position="264"/>
        <end position="285"/>
    </location>
</feature>
<proteinExistence type="predicted"/>
<comment type="subcellular location">
    <subcellularLocation>
        <location evidence="1">Cell membrane</location>
        <topology evidence="1">Multi-pass membrane protein</topology>
    </subcellularLocation>
</comment>
<name>A0A8J2KMX9_9HEXA</name>
<evidence type="ECO:0000256" key="6">
    <source>
        <dbReference type="SAM" id="Phobius"/>
    </source>
</evidence>
<evidence type="ECO:0000256" key="5">
    <source>
        <dbReference type="ARBA" id="ARBA00023136"/>
    </source>
</evidence>
<keyword evidence="5 6" id="KW-0472">Membrane</keyword>
<feature type="transmembrane region" description="Helical" evidence="6">
    <location>
        <begin position="37"/>
        <end position="60"/>
    </location>
</feature>
<sequence>MCTLESFLLNFAWVFGLFPAQGILNGKYTFAWITLRVTTSLTLVLMCTLVLISNTVFFLFPSTSAGIEYWDKKAPTVYSRVVYFINQVLASSGPGILQRICCIILCKATINLFKELRTLQTQLRPKKIFKTRIYIWSSFIAILGFSASETTSVIKWSIFDVKKDQIPYFNALFFPKDEIYLTCSIIADVLHTATFAYTFMLIIVFGSVASELQVGFFDHVQRLVGSQEKNLKPELDRACTKAVVITFTNLKEIMDGYGYIAGTYVKIIVAKIIINFISAAVSVTLDLDEASSVVAKVLAYSAMLVILAKFGEMLQDNIRLSKKRLEDAVMLQSSGYDCEQRHFFNWILSWEWRLTATNLFDIDNKLIPTVIGTVITYLIVALQFQINGINSTSPGRLNETANDGTSPGGFIPTLLQI</sequence>
<evidence type="ECO:0000256" key="2">
    <source>
        <dbReference type="ARBA" id="ARBA00022475"/>
    </source>
</evidence>
<feature type="transmembrane region" description="Helical" evidence="6">
    <location>
        <begin position="6"/>
        <end position="25"/>
    </location>
</feature>
<keyword evidence="2" id="KW-1003">Cell membrane</keyword>